<accession>A0A382ZAU4</accession>
<proteinExistence type="predicted"/>
<name>A0A382ZAU4_9ZZZZ</name>
<evidence type="ECO:0000313" key="1">
    <source>
        <dbReference type="EMBL" id="SVD92624.1"/>
    </source>
</evidence>
<protein>
    <submittedName>
        <fullName evidence="1">Uncharacterized protein</fullName>
    </submittedName>
</protein>
<organism evidence="1">
    <name type="scientific">marine metagenome</name>
    <dbReference type="NCBI Taxonomy" id="408172"/>
    <lineage>
        <taxon>unclassified sequences</taxon>
        <taxon>metagenomes</taxon>
        <taxon>ecological metagenomes</taxon>
    </lineage>
</organism>
<gene>
    <name evidence="1" type="ORF">METZ01_LOCUS445478</name>
</gene>
<dbReference type="EMBL" id="UINC01182416">
    <property type="protein sequence ID" value="SVD92624.1"/>
    <property type="molecule type" value="Genomic_DNA"/>
</dbReference>
<dbReference type="AlphaFoldDB" id="A0A382ZAU4"/>
<sequence length="39" mass="4418">MNLMNMGIRGMNEKAADSIQAKWKVNNIENKRARNTVAV</sequence>
<reference evidence="1" key="1">
    <citation type="submission" date="2018-05" db="EMBL/GenBank/DDBJ databases">
        <authorList>
            <person name="Lanie J.A."/>
            <person name="Ng W.-L."/>
            <person name="Kazmierczak K.M."/>
            <person name="Andrzejewski T.M."/>
            <person name="Davidsen T.M."/>
            <person name="Wayne K.J."/>
            <person name="Tettelin H."/>
            <person name="Glass J.I."/>
            <person name="Rusch D."/>
            <person name="Podicherti R."/>
            <person name="Tsui H.-C.T."/>
            <person name="Winkler M.E."/>
        </authorList>
    </citation>
    <scope>NUCLEOTIDE SEQUENCE</scope>
</reference>